<keyword evidence="11 14" id="KW-1133">Transmembrane helix</keyword>
<dbReference type="SUPFAM" id="SSF55874">
    <property type="entry name" value="ATPase domain of HSP90 chaperone/DNA topoisomerase II/histidine kinase"/>
    <property type="match status" value="1"/>
</dbReference>
<keyword evidence="13 14" id="KW-0472">Membrane</keyword>
<dbReference type="Gene3D" id="3.30.565.10">
    <property type="entry name" value="Histidine kinase-like ATPase, C-terminal domain"/>
    <property type="match status" value="1"/>
</dbReference>
<keyword evidence="6" id="KW-0808">Transferase</keyword>
<dbReference type="Proteomes" id="UP001329915">
    <property type="component" value="Chromosome"/>
</dbReference>
<comment type="catalytic activity">
    <reaction evidence="1">
        <text>ATP + protein L-histidine = ADP + protein N-phospho-L-histidine.</text>
        <dbReference type="EC" id="2.7.13.3"/>
    </reaction>
</comment>
<sequence>MDIKWKKFSHSLLTKIVFFIITILCFTAAITLFLDIVGLHHNDFDIVVEDSYYLGREYMQDSSQIIDNLTTLINFKSEENILNGGALTEEEISREEDNLFRDFEHSKRFNPKLSYKENYPLFQEIYADKIAQIKDELIQADLRNYNSTLRELENYRGVFYYVSDGDNTFTNGINNKEYFKKYPSYMIFDKSEQTVYPEEISKNKYYYWIVPDTSSLEQTNNTTLYIAFTDDFLDPRIDDWYRNKEFITYSLYKIMGLLLGLAIAFLYLIVIVGRKPEDDGVHLNFIDKLYIDFNIALCLLLIGSWFGAINFLLFENRIFEAVFPITLVIATLGLILVLSLVKHIKNGTLIKHSLTYTIFHKLFIFIKDVYNSGSVGVKIVLIVIAYPLLVALTFFMFPVTIGIGVWLALKKVQEFNAIKEGVEKVKDGGIHHKINLASSGEFAKLAADINSITDGLNKAVDNELKSERLKTELITNVSHDIRTPLTSIITYVDLLKNEKDQAKAEGYITIIEQKAERLKILTDDLFEASKASSGNIPVNCEKIDIVSLITQGLGELDDKIKEQKLEFKMNHPQDKVYIEADGKLLWRALENLLSNIFKYALDGSRVYLDVADIGTEVRIVIKNISAYELNISSTELLERFKRGDEARSGQGSGLGLSIAKSLIEIQKGRFNIEIDGDLFKAIIIMPK</sequence>
<dbReference type="InterPro" id="IPR003660">
    <property type="entry name" value="HAMP_dom"/>
</dbReference>
<dbReference type="Pfam" id="PF00512">
    <property type="entry name" value="HisKA"/>
    <property type="match status" value="1"/>
</dbReference>
<dbReference type="InterPro" id="IPR005467">
    <property type="entry name" value="His_kinase_dom"/>
</dbReference>
<dbReference type="KEGG" id="dbc:MFMK1_000017"/>
<reference evidence="17 18" key="1">
    <citation type="submission" date="2023-04" db="EMBL/GenBank/DDBJ databases">
        <authorList>
            <person name="Hsu D."/>
        </authorList>
    </citation>
    <scope>NUCLEOTIDE SEQUENCE [LARGE SCALE GENOMIC DNA]</scope>
    <source>
        <strain evidence="17 18">MK1</strain>
    </source>
</reference>
<feature type="domain" description="HAMP" evidence="16">
    <location>
        <begin position="416"/>
        <end position="461"/>
    </location>
</feature>
<dbReference type="Pfam" id="PF02518">
    <property type="entry name" value="HATPase_c"/>
    <property type="match status" value="1"/>
</dbReference>
<keyword evidence="8" id="KW-0547">Nucleotide-binding</keyword>
<feature type="transmembrane region" description="Helical" evidence="14">
    <location>
        <begin position="293"/>
        <end position="314"/>
    </location>
</feature>
<dbReference type="GO" id="GO:0005524">
    <property type="term" value="F:ATP binding"/>
    <property type="evidence" value="ECO:0007669"/>
    <property type="project" value="UniProtKB-KW"/>
</dbReference>
<dbReference type="FunFam" id="1.10.287.130:FF:000001">
    <property type="entry name" value="Two-component sensor histidine kinase"/>
    <property type="match status" value="1"/>
</dbReference>
<proteinExistence type="predicted"/>
<dbReference type="SMART" id="SM00387">
    <property type="entry name" value="HATPase_c"/>
    <property type="match status" value="1"/>
</dbReference>
<feature type="transmembrane region" description="Helical" evidence="14">
    <location>
        <begin position="379"/>
        <end position="409"/>
    </location>
</feature>
<dbReference type="InterPro" id="IPR003661">
    <property type="entry name" value="HisK_dim/P_dom"/>
</dbReference>
<dbReference type="PROSITE" id="PS50885">
    <property type="entry name" value="HAMP"/>
    <property type="match status" value="1"/>
</dbReference>
<dbReference type="EMBL" id="CP121694">
    <property type="protein sequence ID" value="WRO20259.1"/>
    <property type="molecule type" value="Genomic_DNA"/>
</dbReference>
<gene>
    <name evidence="17" type="ORF">MFMK1_000017</name>
</gene>
<keyword evidence="10" id="KW-0067">ATP-binding</keyword>
<evidence type="ECO:0000256" key="4">
    <source>
        <dbReference type="ARBA" id="ARBA00022475"/>
    </source>
</evidence>
<keyword evidence="5" id="KW-0597">Phosphoprotein</keyword>
<evidence type="ECO:0000256" key="11">
    <source>
        <dbReference type="ARBA" id="ARBA00022989"/>
    </source>
</evidence>
<evidence type="ECO:0000256" key="8">
    <source>
        <dbReference type="ARBA" id="ARBA00022741"/>
    </source>
</evidence>
<evidence type="ECO:0000259" key="15">
    <source>
        <dbReference type="PROSITE" id="PS50109"/>
    </source>
</evidence>
<evidence type="ECO:0000256" key="9">
    <source>
        <dbReference type="ARBA" id="ARBA00022777"/>
    </source>
</evidence>
<evidence type="ECO:0000256" key="3">
    <source>
        <dbReference type="ARBA" id="ARBA00012438"/>
    </source>
</evidence>
<dbReference type="SMART" id="SM00388">
    <property type="entry name" value="HisKA"/>
    <property type="match status" value="1"/>
</dbReference>
<evidence type="ECO:0000256" key="13">
    <source>
        <dbReference type="ARBA" id="ARBA00023136"/>
    </source>
</evidence>
<evidence type="ECO:0000256" key="12">
    <source>
        <dbReference type="ARBA" id="ARBA00023012"/>
    </source>
</evidence>
<evidence type="ECO:0000256" key="6">
    <source>
        <dbReference type="ARBA" id="ARBA00022679"/>
    </source>
</evidence>
<keyword evidence="4" id="KW-1003">Cell membrane</keyword>
<feature type="transmembrane region" description="Helical" evidence="14">
    <location>
        <begin position="12"/>
        <end position="34"/>
    </location>
</feature>
<evidence type="ECO:0000313" key="18">
    <source>
        <dbReference type="Proteomes" id="UP001329915"/>
    </source>
</evidence>
<comment type="subcellular location">
    <subcellularLocation>
        <location evidence="2">Cell membrane</location>
        <topology evidence="2">Multi-pass membrane protein</topology>
    </subcellularLocation>
</comment>
<keyword evidence="7 14" id="KW-0812">Transmembrane</keyword>
<organism evidence="17 18">
    <name type="scientific">Metallumcola ferriviriculae</name>
    <dbReference type="NCBI Taxonomy" id="3039180"/>
    <lineage>
        <taxon>Bacteria</taxon>
        <taxon>Bacillati</taxon>
        <taxon>Bacillota</taxon>
        <taxon>Clostridia</taxon>
        <taxon>Neomoorellales</taxon>
        <taxon>Desulfitibacteraceae</taxon>
        <taxon>Metallumcola</taxon>
    </lineage>
</organism>
<dbReference type="EC" id="2.7.13.3" evidence="3"/>
<evidence type="ECO:0000313" key="17">
    <source>
        <dbReference type="EMBL" id="WRO20259.1"/>
    </source>
</evidence>
<feature type="transmembrane region" description="Helical" evidence="14">
    <location>
        <begin position="321"/>
        <end position="341"/>
    </location>
</feature>
<name>A0AAU0UH77_9FIRM</name>
<evidence type="ECO:0000256" key="14">
    <source>
        <dbReference type="SAM" id="Phobius"/>
    </source>
</evidence>
<keyword evidence="9 17" id="KW-0418">Kinase</keyword>
<keyword evidence="18" id="KW-1185">Reference proteome</keyword>
<dbReference type="PANTHER" id="PTHR45528:SF1">
    <property type="entry name" value="SENSOR HISTIDINE KINASE CPXA"/>
    <property type="match status" value="1"/>
</dbReference>
<dbReference type="RefSeq" id="WP_366923163.1">
    <property type="nucleotide sequence ID" value="NZ_CP121694.1"/>
</dbReference>
<dbReference type="Gene3D" id="1.10.287.130">
    <property type="match status" value="1"/>
</dbReference>
<dbReference type="InterPro" id="IPR003594">
    <property type="entry name" value="HATPase_dom"/>
</dbReference>
<dbReference type="PROSITE" id="PS50109">
    <property type="entry name" value="HIS_KIN"/>
    <property type="match status" value="1"/>
</dbReference>
<dbReference type="InterPro" id="IPR036097">
    <property type="entry name" value="HisK_dim/P_sf"/>
</dbReference>
<evidence type="ECO:0000256" key="7">
    <source>
        <dbReference type="ARBA" id="ARBA00022692"/>
    </source>
</evidence>
<evidence type="ECO:0000256" key="2">
    <source>
        <dbReference type="ARBA" id="ARBA00004651"/>
    </source>
</evidence>
<dbReference type="InterPro" id="IPR036890">
    <property type="entry name" value="HATPase_C_sf"/>
</dbReference>
<dbReference type="SUPFAM" id="SSF47384">
    <property type="entry name" value="Homodimeric domain of signal transducing histidine kinase"/>
    <property type="match status" value="1"/>
</dbReference>
<dbReference type="GO" id="GO:0000155">
    <property type="term" value="F:phosphorelay sensor kinase activity"/>
    <property type="evidence" value="ECO:0007669"/>
    <property type="project" value="InterPro"/>
</dbReference>
<keyword evidence="12" id="KW-0902">Two-component regulatory system</keyword>
<evidence type="ECO:0000259" key="16">
    <source>
        <dbReference type="PROSITE" id="PS50885"/>
    </source>
</evidence>
<protein>
    <recommendedName>
        <fullName evidence="3">histidine kinase</fullName>
        <ecNumber evidence="3">2.7.13.3</ecNumber>
    </recommendedName>
</protein>
<evidence type="ECO:0000256" key="1">
    <source>
        <dbReference type="ARBA" id="ARBA00000085"/>
    </source>
</evidence>
<feature type="transmembrane region" description="Helical" evidence="14">
    <location>
        <begin position="251"/>
        <end position="273"/>
    </location>
</feature>
<evidence type="ECO:0000256" key="5">
    <source>
        <dbReference type="ARBA" id="ARBA00022553"/>
    </source>
</evidence>
<dbReference type="InterPro" id="IPR050398">
    <property type="entry name" value="HssS/ArlS-like"/>
</dbReference>
<feature type="domain" description="Histidine kinase" evidence="15">
    <location>
        <begin position="476"/>
        <end position="687"/>
    </location>
</feature>
<dbReference type="AlphaFoldDB" id="A0AAU0UH77"/>
<dbReference type="PANTHER" id="PTHR45528">
    <property type="entry name" value="SENSOR HISTIDINE KINASE CPXA"/>
    <property type="match status" value="1"/>
</dbReference>
<dbReference type="CDD" id="cd00082">
    <property type="entry name" value="HisKA"/>
    <property type="match status" value="1"/>
</dbReference>
<evidence type="ECO:0000256" key="10">
    <source>
        <dbReference type="ARBA" id="ARBA00022840"/>
    </source>
</evidence>
<accession>A0AAU0UH77</accession>
<dbReference type="GO" id="GO:0005886">
    <property type="term" value="C:plasma membrane"/>
    <property type="evidence" value="ECO:0007669"/>
    <property type="project" value="UniProtKB-SubCell"/>
</dbReference>